<reference evidence="6 9" key="2">
    <citation type="submission" date="2017-03" db="EMBL/GenBank/DDBJ databases">
        <title>Genome analysis of strain PAMC 26577.</title>
        <authorList>
            <person name="Oh H.-M."/>
            <person name="Yang J.-A."/>
        </authorList>
    </citation>
    <scope>NUCLEOTIDE SEQUENCE [LARGE SCALE GENOMIC DNA]</scope>
    <source>
        <strain evidence="6 9">PAMC 26577</strain>
    </source>
</reference>
<protein>
    <submittedName>
        <fullName evidence="6">Gfa-like protein</fullName>
    </submittedName>
</protein>
<dbReference type="SUPFAM" id="SSF51316">
    <property type="entry name" value="Mss4-like"/>
    <property type="match status" value="1"/>
</dbReference>
<comment type="similarity">
    <text evidence="1">Belongs to the Gfa family.</text>
</comment>
<keyword evidence="4" id="KW-0456">Lyase</keyword>
<reference evidence="7 8" key="1">
    <citation type="submission" date="2017-03" db="EMBL/GenBank/DDBJ databases">
        <title>Genome analysis of strain PAMC 26510.</title>
        <authorList>
            <person name="Oh H.-M."/>
            <person name="Yang J.-A."/>
        </authorList>
    </citation>
    <scope>NUCLEOTIDE SEQUENCE [LARGE SCALE GENOMIC DNA]</scope>
    <source>
        <strain evidence="7 8">PAMC 26510</strain>
    </source>
</reference>
<dbReference type="PANTHER" id="PTHR33337">
    <property type="entry name" value="GFA DOMAIN-CONTAINING PROTEIN"/>
    <property type="match status" value="1"/>
</dbReference>
<comment type="caution">
    <text evidence="6">The sequence shown here is derived from an EMBL/GenBank/DDBJ whole genome shotgun (WGS) entry which is preliminary data.</text>
</comment>
<accession>A0A242MH77</accession>
<evidence type="ECO:0000313" key="6">
    <source>
        <dbReference type="EMBL" id="OTP70664.1"/>
    </source>
</evidence>
<dbReference type="AlphaFoldDB" id="A0A242MH77"/>
<organism evidence="6 9">
    <name type="scientific">Caballeronia sordidicola</name>
    <name type="common">Burkholderia sordidicola</name>
    <dbReference type="NCBI Taxonomy" id="196367"/>
    <lineage>
        <taxon>Bacteria</taxon>
        <taxon>Pseudomonadati</taxon>
        <taxon>Pseudomonadota</taxon>
        <taxon>Betaproteobacteria</taxon>
        <taxon>Burkholderiales</taxon>
        <taxon>Burkholderiaceae</taxon>
        <taxon>Caballeronia</taxon>
    </lineage>
</organism>
<dbReference type="InterPro" id="IPR006913">
    <property type="entry name" value="CENP-V/GFA"/>
</dbReference>
<evidence type="ECO:0000313" key="8">
    <source>
        <dbReference type="Proteomes" id="UP000194546"/>
    </source>
</evidence>
<gene>
    <name evidence="7" type="ORF">PAMC26510_13685</name>
    <name evidence="6" type="ORF">PAMC26577_26780</name>
</gene>
<evidence type="ECO:0000259" key="5">
    <source>
        <dbReference type="PROSITE" id="PS51891"/>
    </source>
</evidence>
<dbReference type="Pfam" id="PF04828">
    <property type="entry name" value="GFA"/>
    <property type="match status" value="1"/>
</dbReference>
<evidence type="ECO:0000313" key="7">
    <source>
        <dbReference type="EMBL" id="OTP75487.1"/>
    </source>
</evidence>
<keyword evidence="2" id="KW-0479">Metal-binding</keyword>
<evidence type="ECO:0000313" key="9">
    <source>
        <dbReference type="Proteomes" id="UP000195221"/>
    </source>
</evidence>
<dbReference type="PANTHER" id="PTHR33337:SF40">
    <property type="entry name" value="CENP-V_GFA DOMAIN-CONTAINING PROTEIN-RELATED"/>
    <property type="match status" value="1"/>
</dbReference>
<dbReference type="EMBL" id="NBTZ01000106">
    <property type="protein sequence ID" value="OTP70664.1"/>
    <property type="molecule type" value="Genomic_DNA"/>
</dbReference>
<dbReference type="GO" id="GO:0046872">
    <property type="term" value="F:metal ion binding"/>
    <property type="evidence" value="ECO:0007669"/>
    <property type="project" value="UniProtKB-KW"/>
</dbReference>
<dbReference type="GO" id="GO:0016846">
    <property type="term" value="F:carbon-sulfur lyase activity"/>
    <property type="evidence" value="ECO:0007669"/>
    <property type="project" value="InterPro"/>
</dbReference>
<name>A0A242MH77_CABSO</name>
<evidence type="ECO:0000256" key="4">
    <source>
        <dbReference type="ARBA" id="ARBA00023239"/>
    </source>
</evidence>
<evidence type="ECO:0000256" key="3">
    <source>
        <dbReference type="ARBA" id="ARBA00022833"/>
    </source>
</evidence>
<dbReference type="Gene3D" id="3.90.1590.10">
    <property type="entry name" value="glutathione-dependent formaldehyde- activating enzyme (gfa)"/>
    <property type="match status" value="1"/>
</dbReference>
<evidence type="ECO:0000256" key="2">
    <source>
        <dbReference type="ARBA" id="ARBA00022723"/>
    </source>
</evidence>
<sequence length="153" mass="16549">MKRLINPNPMRSKPLSQGEKMKVQGSCHCGAIAYEAIIDPQKAGVCHCTDCQTLSGAPFRASVPAAAEDFRILRGQPKIYIKTAESGSRRAQAFCADCGTPIYASAADNPTQFNLRLGAIAQRARIPGLKQGWCSSALAWARNIEDLPESSQR</sequence>
<dbReference type="Proteomes" id="UP000194546">
    <property type="component" value="Unassembled WGS sequence"/>
</dbReference>
<dbReference type="InterPro" id="IPR011057">
    <property type="entry name" value="Mss4-like_sf"/>
</dbReference>
<feature type="domain" description="CENP-V/GFA" evidence="5">
    <location>
        <begin position="23"/>
        <end position="134"/>
    </location>
</feature>
<dbReference type="Proteomes" id="UP000195221">
    <property type="component" value="Unassembled WGS sequence"/>
</dbReference>
<dbReference type="PROSITE" id="PS51891">
    <property type="entry name" value="CENP_V_GFA"/>
    <property type="match status" value="1"/>
</dbReference>
<dbReference type="EMBL" id="NBTY01000073">
    <property type="protein sequence ID" value="OTP75487.1"/>
    <property type="molecule type" value="Genomic_DNA"/>
</dbReference>
<keyword evidence="3" id="KW-0862">Zinc</keyword>
<proteinExistence type="inferred from homology"/>
<evidence type="ECO:0000256" key="1">
    <source>
        <dbReference type="ARBA" id="ARBA00005495"/>
    </source>
</evidence>